<dbReference type="GO" id="GO:0055085">
    <property type="term" value="P:transmembrane transport"/>
    <property type="evidence" value="ECO:0007669"/>
    <property type="project" value="InterPro"/>
</dbReference>
<reference evidence="12" key="1">
    <citation type="submission" date="2017-04" db="EMBL/GenBank/DDBJ databases">
        <authorList>
            <person name="Varghese N."/>
            <person name="Submissions S."/>
        </authorList>
    </citation>
    <scope>NUCLEOTIDE SEQUENCE [LARGE SCALE GENOMIC DNA]</scope>
</reference>
<dbReference type="NCBIfam" id="TIGR01946">
    <property type="entry name" value="rnfD"/>
    <property type="match status" value="1"/>
</dbReference>
<dbReference type="InterPro" id="IPR004338">
    <property type="entry name" value="NqrB/RnfD"/>
</dbReference>
<proteinExistence type="inferred from homology"/>
<keyword evidence="12" id="KW-1185">Reference proteome</keyword>
<feature type="transmembrane region" description="Helical" evidence="10">
    <location>
        <begin position="298"/>
        <end position="317"/>
    </location>
</feature>
<evidence type="ECO:0000256" key="7">
    <source>
        <dbReference type="ARBA" id="ARBA00022982"/>
    </source>
</evidence>
<evidence type="ECO:0000256" key="5">
    <source>
        <dbReference type="ARBA" id="ARBA00022692"/>
    </source>
</evidence>
<comment type="function">
    <text evidence="10">Part of a membrane-bound complex that couples electron transfer with translocation of ions across the membrane.</text>
</comment>
<feature type="modified residue" description="FMN phosphoryl threonine" evidence="10">
    <location>
        <position position="187"/>
    </location>
</feature>
<keyword evidence="3 10" id="KW-0285">Flavoprotein</keyword>
<keyword evidence="8 10" id="KW-1133">Transmembrane helix</keyword>
<evidence type="ECO:0000256" key="3">
    <source>
        <dbReference type="ARBA" id="ARBA00022630"/>
    </source>
</evidence>
<evidence type="ECO:0000256" key="2">
    <source>
        <dbReference type="ARBA" id="ARBA00022553"/>
    </source>
</evidence>
<accession>A0A1Y6F1J5</accession>
<dbReference type="InterPro" id="IPR011303">
    <property type="entry name" value="RnfD_bac"/>
</dbReference>
<dbReference type="PANTHER" id="PTHR30578">
    <property type="entry name" value="ELECTRON TRANSPORT COMPLEX PROTEIN RNFD"/>
    <property type="match status" value="1"/>
</dbReference>
<keyword evidence="9 10" id="KW-0472">Membrane</keyword>
<dbReference type="NCBIfam" id="NF002011">
    <property type="entry name" value="PRK00816.1"/>
    <property type="match status" value="1"/>
</dbReference>
<evidence type="ECO:0000256" key="1">
    <source>
        <dbReference type="ARBA" id="ARBA00022448"/>
    </source>
</evidence>
<dbReference type="Pfam" id="PF03116">
    <property type="entry name" value="NQR2_RnfD_RnfE"/>
    <property type="match status" value="1"/>
</dbReference>
<keyword evidence="2 10" id="KW-0597">Phosphoprotein</keyword>
<comment type="subcellular location">
    <subcellularLocation>
        <location evidence="10">Cell inner membrane</location>
        <topology evidence="10">Multi-pass membrane protein</topology>
    </subcellularLocation>
</comment>
<feature type="transmembrane region" description="Helical" evidence="10">
    <location>
        <begin position="95"/>
        <end position="113"/>
    </location>
</feature>
<dbReference type="GO" id="GO:0005886">
    <property type="term" value="C:plasma membrane"/>
    <property type="evidence" value="ECO:0007669"/>
    <property type="project" value="UniProtKB-SubCell"/>
</dbReference>
<feature type="transmembrane region" description="Helical" evidence="10">
    <location>
        <begin position="20"/>
        <end position="38"/>
    </location>
</feature>
<dbReference type="GO" id="GO:0022900">
    <property type="term" value="P:electron transport chain"/>
    <property type="evidence" value="ECO:0007669"/>
    <property type="project" value="UniProtKB-UniRule"/>
</dbReference>
<sequence length="353" mass="37538">MTFRIAPAPHTKPARSTGQVMRLVCYALIPGALAHYVIFGPGIIIQLLLATITAVATEFLFTQARRRTSHNTLADYSAVVTAVLLALSIPSLAPWWIIVIGTVFSIGIVKHLYGGIGQNIFNPAMAGYVVLLVSFPLQMTSWPLPAELSNFSVSFYDATQLIFSGYTADGYNVQQLKAGVDGISMATPLDTLKTGLSQQLTTPEITNNPIFSGIAGVGWQLLNAAFLLGGLALIATRVISWHIPVGLMLGLAVPALIGSAIAPDQSIGLFMHLFGGATMLGAFFIATDPVSAATSNRGRLYFGLLIGFLVYVIRTWGGYPDGVAFAVLLANMCVPIIDKYSQPTVYGHKGSSS</sequence>
<dbReference type="Proteomes" id="UP000194450">
    <property type="component" value="Unassembled WGS sequence"/>
</dbReference>
<evidence type="ECO:0000256" key="4">
    <source>
        <dbReference type="ARBA" id="ARBA00022643"/>
    </source>
</evidence>
<keyword evidence="6 10" id="KW-1278">Translocase</keyword>
<feature type="transmembrane region" description="Helical" evidence="10">
    <location>
        <begin position="241"/>
        <end position="261"/>
    </location>
</feature>
<evidence type="ECO:0000256" key="6">
    <source>
        <dbReference type="ARBA" id="ARBA00022967"/>
    </source>
</evidence>
<protein>
    <recommendedName>
        <fullName evidence="10">Ion-translocating oxidoreductase complex subunit D</fullName>
        <ecNumber evidence="10">7.-.-.-</ecNumber>
    </recommendedName>
    <alternativeName>
        <fullName evidence="10">Rnf electron transport complex subunit D</fullName>
    </alternativeName>
</protein>
<keyword evidence="4 10" id="KW-0288">FMN</keyword>
<comment type="subunit">
    <text evidence="10">The complex is composed of six subunits: RnfA, RnfB, RnfC, RnfD, RnfE and RnfG.</text>
</comment>
<evidence type="ECO:0000256" key="9">
    <source>
        <dbReference type="ARBA" id="ARBA00023136"/>
    </source>
</evidence>
<feature type="transmembrane region" description="Helical" evidence="10">
    <location>
        <begin position="210"/>
        <end position="234"/>
    </location>
</feature>
<comment type="similarity">
    <text evidence="10">Belongs to the NqrB/RnfD family.</text>
</comment>
<feature type="transmembrane region" description="Helical" evidence="10">
    <location>
        <begin position="267"/>
        <end position="286"/>
    </location>
</feature>
<dbReference type="OrthoDB" id="9776359at2"/>
<comment type="cofactor">
    <cofactor evidence="10">
        <name>FMN</name>
        <dbReference type="ChEBI" id="CHEBI:58210"/>
    </cofactor>
</comment>
<evidence type="ECO:0000256" key="8">
    <source>
        <dbReference type="ARBA" id="ARBA00022989"/>
    </source>
</evidence>
<feature type="transmembrane region" description="Helical" evidence="10">
    <location>
        <begin position="73"/>
        <end position="89"/>
    </location>
</feature>
<keyword evidence="5 10" id="KW-0812">Transmembrane</keyword>
<feature type="transmembrane region" description="Helical" evidence="10">
    <location>
        <begin position="125"/>
        <end position="144"/>
    </location>
</feature>
<dbReference type="EMBL" id="FXWH01000001">
    <property type="protein sequence ID" value="SMQ68667.1"/>
    <property type="molecule type" value="Genomic_DNA"/>
</dbReference>
<evidence type="ECO:0000256" key="10">
    <source>
        <dbReference type="HAMAP-Rule" id="MF_00462"/>
    </source>
</evidence>
<evidence type="ECO:0000313" key="12">
    <source>
        <dbReference type="Proteomes" id="UP000194450"/>
    </source>
</evidence>
<keyword evidence="10" id="KW-1003">Cell membrane</keyword>
<dbReference type="EC" id="7.-.-.-" evidence="10"/>
<feature type="transmembrane region" description="Helical" evidence="10">
    <location>
        <begin position="44"/>
        <end position="61"/>
    </location>
</feature>
<evidence type="ECO:0000313" key="11">
    <source>
        <dbReference type="EMBL" id="SMQ68667.1"/>
    </source>
</evidence>
<organism evidence="11 12">
    <name type="scientific">Pseudidiomarina planktonica</name>
    <dbReference type="NCBI Taxonomy" id="1323738"/>
    <lineage>
        <taxon>Bacteria</taxon>
        <taxon>Pseudomonadati</taxon>
        <taxon>Pseudomonadota</taxon>
        <taxon>Gammaproteobacteria</taxon>
        <taxon>Alteromonadales</taxon>
        <taxon>Idiomarinaceae</taxon>
        <taxon>Pseudidiomarina</taxon>
    </lineage>
</organism>
<dbReference type="RefSeq" id="WP_086434707.1">
    <property type="nucleotide sequence ID" value="NZ_FXWH01000001.1"/>
</dbReference>
<gene>
    <name evidence="10" type="primary">rnfD</name>
    <name evidence="11" type="ORF">SAMN06297229_1677</name>
</gene>
<dbReference type="AlphaFoldDB" id="A0A1Y6F1J5"/>
<keyword evidence="10" id="KW-0997">Cell inner membrane</keyword>
<dbReference type="HAMAP" id="MF_00462">
    <property type="entry name" value="RsxD_RnfD"/>
    <property type="match status" value="1"/>
</dbReference>
<keyword evidence="7 10" id="KW-0249">Electron transport</keyword>
<keyword evidence="1 10" id="KW-0813">Transport</keyword>
<name>A0A1Y6F1J5_9GAMM</name>
<dbReference type="PANTHER" id="PTHR30578:SF0">
    <property type="entry name" value="ION-TRANSLOCATING OXIDOREDUCTASE COMPLEX SUBUNIT D"/>
    <property type="match status" value="1"/>
</dbReference>